<dbReference type="RefSeq" id="WP_229638564.1">
    <property type="nucleotide sequence ID" value="NZ_JADWDC010000002.1"/>
</dbReference>
<evidence type="ECO:0000313" key="1">
    <source>
        <dbReference type="EMBL" id="MCC0175559.1"/>
    </source>
</evidence>
<sequence>MNYYIVLTRVHAKRFEEASSATAELPKFDLSMLAESLNASFITPKSYPIKLIDKIRANLAGIPENWAFARAIASQLGADDVVFCPGEEIGIPLASICSTKTERPKIVVWFHRITGLKARVALKLFKAIRSPLLVNLTSNAVSHCVPIGLFICAIENF</sequence>
<keyword evidence="2" id="KW-1185">Reference proteome</keyword>
<proteinExistence type="predicted"/>
<reference evidence="1" key="1">
    <citation type="journal article" date="2021" name="Antonie Van Leeuwenhoek">
        <title>Draft genome and description of Waterburya agarophytonicola gen. nov. sp. nov. (Pleurocapsales, Cyanobacteria): a seaweed symbiont.</title>
        <authorList>
            <person name="Bonthond G."/>
            <person name="Shalygin S."/>
            <person name="Bayer T."/>
            <person name="Weinberger F."/>
        </authorList>
    </citation>
    <scope>NUCLEOTIDE SEQUENCE</scope>
    <source>
        <strain evidence="1">KI4</strain>
    </source>
</reference>
<name>A0A964FF87_9CYAN</name>
<protein>
    <submittedName>
        <fullName evidence="1">Uncharacterized protein</fullName>
    </submittedName>
</protein>
<comment type="caution">
    <text evidence="1">The sequence shown here is derived from an EMBL/GenBank/DDBJ whole genome shotgun (WGS) entry which is preliminary data.</text>
</comment>
<dbReference type="Proteomes" id="UP000729733">
    <property type="component" value="Unassembled WGS sequence"/>
</dbReference>
<dbReference type="AlphaFoldDB" id="A0A964FF87"/>
<evidence type="ECO:0000313" key="2">
    <source>
        <dbReference type="Proteomes" id="UP000729733"/>
    </source>
</evidence>
<organism evidence="1 2">
    <name type="scientific">Waterburya agarophytonicola KI4</name>
    <dbReference type="NCBI Taxonomy" id="2874699"/>
    <lineage>
        <taxon>Bacteria</taxon>
        <taxon>Bacillati</taxon>
        <taxon>Cyanobacteriota</taxon>
        <taxon>Cyanophyceae</taxon>
        <taxon>Pleurocapsales</taxon>
        <taxon>Hyellaceae</taxon>
        <taxon>Waterburya</taxon>
        <taxon>Waterburya agarophytonicola</taxon>
    </lineage>
</organism>
<gene>
    <name evidence="1" type="ORF">I4641_01010</name>
</gene>
<dbReference type="EMBL" id="JADWDC010000002">
    <property type="protein sequence ID" value="MCC0175559.1"/>
    <property type="molecule type" value="Genomic_DNA"/>
</dbReference>
<accession>A0A964FF87</accession>